<evidence type="ECO:0000313" key="2">
    <source>
        <dbReference type="Proteomes" id="UP001187734"/>
    </source>
</evidence>
<protein>
    <submittedName>
        <fullName evidence="1">Uncharacterized protein</fullName>
    </submittedName>
</protein>
<organism evidence="1 2">
    <name type="scientific">Fusarium torulosum</name>
    <dbReference type="NCBI Taxonomy" id="33205"/>
    <lineage>
        <taxon>Eukaryota</taxon>
        <taxon>Fungi</taxon>
        <taxon>Dikarya</taxon>
        <taxon>Ascomycota</taxon>
        <taxon>Pezizomycotina</taxon>
        <taxon>Sordariomycetes</taxon>
        <taxon>Hypocreomycetidae</taxon>
        <taxon>Hypocreales</taxon>
        <taxon>Nectriaceae</taxon>
        <taxon>Fusarium</taxon>
    </lineage>
</organism>
<comment type="caution">
    <text evidence="1">The sequence shown here is derived from an EMBL/GenBank/DDBJ whole genome shotgun (WGS) entry which is preliminary data.</text>
</comment>
<reference evidence="1" key="1">
    <citation type="submission" date="2018-03" db="EMBL/GenBank/DDBJ databases">
        <authorList>
            <person name="Guldener U."/>
        </authorList>
    </citation>
    <scope>NUCLEOTIDE SEQUENCE</scope>
</reference>
<name>A0AAE8MMY8_9HYPO</name>
<gene>
    <name evidence="1" type="ORF">FTOL_13988</name>
</gene>
<sequence length="9" mass="1039">MPSFIWGTT</sequence>
<dbReference type="EMBL" id="ONZP01001321">
    <property type="protein sequence ID" value="SPJ93382.1"/>
    <property type="molecule type" value="Genomic_DNA"/>
</dbReference>
<keyword evidence="2" id="KW-1185">Reference proteome</keyword>
<evidence type="ECO:0000313" key="1">
    <source>
        <dbReference type="EMBL" id="SPJ93382.1"/>
    </source>
</evidence>
<dbReference type="Proteomes" id="UP001187734">
    <property type="component" value="Unassembled WGS sequence"/>
</dbReference>
<proteinExistence type="predicted"/>
<accession>A0AAE8MMY8</accession>